<dbReference type="Pfam" id="PF04795">
    <property type="entry name" value="PAPA-1"/>
    <property type="match status" value="1"/>
</dbReference>
<dbReference type="EMBL" id="CP119877">
    <property type="protein sequence ID" value="WFD33405.1"/>
    <property type="molecule type" value="Genomic_DNA"/>
</dbReference>
<dbReference type="GO" id="GO:0031011">
    <property type="term" value="C:Ino80 complex"/>
    <property type="evidence" value="ECO:0007669"/>
    <property type="project" value="InterPro"/>
</dbReference>
<dbReference type="SMART" id="SM01406">
    <property type="entry name" value="PAPA-1"/>
    <property type="match status" value="1"/>
</dbReference>
<evidence type="ECO:0000313" key="3">
    <source>
        <dbReference type="EMBL" id="WFD33405.1"/>
    </source>
</evidence>
<dbReference type="InterPro" id="IPR006880">
    <property type="entry name" value="INO80B_C"/>
</dbReference>
<feature type="compositionally biased region" description="Acidic residues" evidence="1">
    <location>
        <begin position="78"/>
        <end position="97"/>
    </location>
</feature>
<feature type="compositionally biased region" description="Basic and acidic residues" evidence="1">
    <location>
        <begin position="140"/>
        <end position="166"/>
    </location>
</feature>
<accession>A0AAF0J4U2</accession>
<feature type="compositionally biased region" description="Basic and acidic residues" evidence="1">
    <location>
        <begin position="182"/>
        <end position="197"/>
    </location>
</feature>
<keyword evidence="4" id="KW-1185">Reference proteome</keyword>
<dbReference type="Proteomes" id="UP001219933">
    <property type="component" value="Chromosome 1"/>
</dbReference>
<feature type="domain" description="INO80 complex subunit B-like conserved region" evidence="2">
    <location>
        <begin position="139"/>
        <end position="222"/>
    </location>
</feature>
<feature type="compositionally biased region" description="Acidic residues" evidence="1">
    <location>
        <begin position="1"/>
        <end position="25"/>
    </location>
</feature>
<evidence type="ECO:0000256" key="1">
    <source>
        <dbReference type="SAM" id="MobiDB-lite"/>
    </source>
</evidence>
<organism evidence="3 4">
    <name type="scientific">Malassezia cuniculi</name>
    <dbReference type="NCBI Taxonomy" id="948313"/>
    <lineage>
        <taxon>Eukaryota</taxon>
        <taxon>Fungi</taxon>
        <taxon>Dikarya</taxon>
        <taxon>Basidiomycota</taxon>
        <taxon>Ustilaginomycotina</taxon>
        <taxon>Malasseziomycetes</taxon>
        <taxon>Malasseziales</taxon>
        <taxon>Malasseziaceae</taxon>
        <taxon>Malassezia</taxon>
    </lineage>
</organism>
<feature type="compositionally biased region" description="Acidic residues" evidence="1">
    <location>
        <begin position="33"/>
        <end position="48"/>
    </location>
</feature>
<dbReference type="PANTHER" id="PTHR21561">
    <property type="entry name" value="INO80 COMPLEX SUBUNIT B"/>
    <property type="match status" value="1"/>
</dbReference>
<sequence length="246" mass="27849">MSMQDPDEYGDEFEDEEPEVDDDATADFAAGEPESEEDELIDEFDDTPPPETNRRRRAPLRVRLSRRSASRRTRSAGDNEDDEDDEEENASESDDEQSSASQPMTARQIARANRAKGIAVEEPMDVRDSYETPQTVDTDIALRRSELARRRRNQSEKKLEDDKTETINRLLKKQAGRVRGKSRQDGEEAAPKERAKPYEGPLPYFRYVSRVGGAMLAVPLSNGGQGVNEYDRALRCAFGKSENEWA</sequence>
<feature type="compositionally biased region" description="Basic residues" evidence="1">
    <location>
        <begin position="54"/>
        <end position="74"/>
    </location>
</feature>
<feature type="compositionally biased region" description="Basic residues" evidence="1">
    <location>
        <begin position="170"/>
        <end position="181"/>
    </location>
</feature>
<dbReference type="InterPro" id="IPR029523">
    <property type="entry name" value="INO80B/Ies2"/>
</dbReference>
<evidence type="ECO:0000313" key="4">
    <source>
        <dbReference type="Proteomes" id="UP001219933"/>
    </source>
</evidence>
<dbReference type="GO" id="GO:0006338">
    <property type="term" value="P:chromatin remodeling"/>
    <property type="evidence" value="ECO:0007669"/>
    <property type="project" value="InterPro"/>
</dbReference>
<gene>
    <name evidence="3" type="ORF">MCUN1_000218</name>
</gene>
<dbReference type="PANTHER" id="PTHR21561:SF12">
    <property type="entry name" value="INO80 COMPLEX SUBUNIT B"/>
    <property type="match status" value="1"/>
</dbReference>
<evidence type="ECO:0000259" key="2">
    <source>
        <dbReference type="SMART" id="SM01406"/>
    </source>
</evidence>
<dbReference type="AlphaFoldDB" id="A0AAF0J4U2"/>
<reference evidence="3" key="1">
    <citation type="submission" date="2023-03" db="EMBL/GenBank/DDBJ databases">
        <title>Mating type loci evolution in Malassezia.</title>
        <authorList>
            <person name="Coelho M.A."/>
        </authorList>
    </citation>
    <scope>NUCLEOTIDE SEQUENCE</scope>
    <source>
        <strain evidence="3">CBS 11721</strain>
    </source>
</reference>
<feature type="region of interest" description="Disordered" evidence="1">
    <location>
        <begin position="1"/>
        <end position="200"/>
    </location>
</feature>
<proteinExistence type="predicted"/>
<name>A0AAF0J4U2_9BASI</name>
<protein>
    <recommendedName>
        <fullName evidence="2">INO80 complex subunit B-like conserved region domain-containing protein</fullName>
    </recommendedName>
</protein>